<dbReference type="AlphaFoldDB" id="A0A6P1YRM2"/>
<proteinExistence type="predicted"/>
<gene>
    <name evidence="2" type="ORF">G3A50_02030</name>
</gene>
<name>A0A6P1YRM2_9HYPH</name>
<evidence type="ECO:0000256" key="1">
    <source>
        <dbReference type="SAM" id="MobiDB-lite"/>
    </source>
</evidence>
<reference evidence="2 3" key="1">
    <citation type="submission" date="2020-02" db="EMBL/GenBank/DDBJ databases">
        <authorList>
            <person name="Li G."/>
        </authorList>
    </citation>
    <scope>NUCLEOTIDE SEQUENCE [LARGE SCALE GENOMIC DNA]</scope>
    <source>
        <strain evidence="2 3">DSM 102029</strain>
    </source>
</reference>
<dbReference type="EMBL" id="CP048630">
    <property type="protein sequence ID" value="QIB36039.1"/>
    <property type="molecule type" value="Genomic_DNA"/>
</dbReference>
<evidence type="ECO:0000313" key="2">
    <source>
        <dbReference type="EMBL" id="QIB36039.1"/>
    </source>
</evidence>
<accession>A0A6P1YRM2</accession>
<evidence type="ECO:0000313" key="3">
    <source>
        <dbReference type="Proteomes" id="UP000464751"/>
    </source>
</evidence>
<sequence>MLGERGVNATADATVAGKGQVADVNANARIGGTNGLVADAKADVGGSSLATVSLGIGRAFSGSDDTGDNTGGGSGGGTGGGSVGMTPGASSGGGSASNGGSAGNGGTARPSATASRRVNANSGTNFAVKKTRCTGVLSEPRAYDAGIVALCRELVGG</sequence>
<feature type="compositionally biased region" description="Gly residues" evidence="1">
    <location>
        <begin position="69"/>
        <end position="83"/>
    </location>
</feature>
<feature type="compositionally biased region" description="Gly residues" evidence="1">
    <location>
        <begin position="90"/>
        <end position="106"/>
    </location>
</feature>
<keyword evidence="3" id="KW-1185">Reference proteome</keyword>
<dbReference type="Proteomes" id="UP000464751">
    <property type="component" value="Chromosome"/>
</dbReference>
<dbReference type="KEGG" id="apra:G3A50_02030"/>
<organism evidence="2 3">
    <name type="scientific">Ancylobacter pratisalsi</name>
    <dbReference type="NCBI Taxonomy" id="1745854"/>
    <lineage>
        <taxon>Bacteria</taxon>
        <taxon>Pseudomonadati</taxon>
        <taxon>Pseudomonadota</taxon>
        <taxon>Alphaproteobacteria</taxon>
        <taxon>Hyphomicrobiales</taxon>
        <taxon>Xanthobacteraceae</taxon>
        <taxon>Ancylobacter</taxon>
    </lineage>
</organism>
<protein>
    <submittedName>
        <fullName evidence="2">Uncharacterized protein</fullName>
    </submittedName>
</protein>
<feature type="compositionally biased region" description="Polar residues" evidence="1">
    <location>
        <begin position="110"/>
        <end position="119"/>
    </location>
</feature>
<feature type="region of interest" description="Disordered" evidence="1">
    <location>
        <begin position="60"/>
        <end position="119"/>
    </location>
</feature>